<keyword evidence="1" id="KW-0175">Coiled coil</keyword>
<dbReference type="EMBL" id="AUWU02000005">
    <property type="protein sequence ID" value="KAH0573333.1"/>
    <property type="molecule type" value="Genomic_DNA"/>
</dbReference>
<evidence type="ECO:0000313" key="2">
    <source>
        <dbReference type="EMBL" id="EST45001.1"/>
    </source>
</evidence>
<dbReference type="VEuPathDB" id="GiardiaDB:SS50377_25453"/>
<evidence type="ECO:0000313" key="3">
    <source>
        <dbReference type="EMBL" id="KAH0573333.1"/>
    </source>
</evidence>
<dbReference type="EMBL" id="KI546101">
    <property type="protein sequence ID" value="EST45001.1"/>
    <property type="molecule type" value="Genomic_DNA"/>
</dbReference>
<gene>
    <name evidence="2" type="ORF">SS50377_15020</name>
    <name evidence="3" type="ORF">SS50377_25453</name>
</gene>
<protein>
    <submittedName>
        <fullName evidence="2">Uncharacterized protein</fullName>
    </submittedName>
</protein>
<feature type="coiled-coil region" evidence="1">
    <location>
        <begin position="9"/>
        <end position="36"/>
    </location>
</feature>
<evidence type="ECO:0000313" key="4">
    <source>
        <dbReference type="Proteomes" id="UP000018208"/>
    </source>
</evidence>
<dbReference type="Proteomes" id="UP000018208">
    <property type="component" value="Unassembled WGS sequence"/>
</dbReference>
<organism evidence="2">
    <name type="scientific">Spironucleus salmonicida</name>
    <dbReference type="NCBI Taxonomy" id="348837"/>
    <lineage>
        <taxon>Eukaryota</taxon>
        <taxon>Metamonada</taxon>
        <taxon>Diplomonadida</taxon>
        <taxon>Hexamitidae</taxon>
        <taxon>Hexamitinae</taxon>
        <taxon>Spironucleus</taxon>
    </lineage>
</organism>
<dbReference type="AlphaFoldDB" id="V6LMR2"/>
<sequence length="551" mass="64606">MSNYDISYREKIEKFKKAKESKINQLRQQMYQTQQSPVINQTSQNIAQQKLLIDGNKSIIERIYTLNSPQSKDQRTEQKQLENAKLFTYKPEITKMGQDFQRDKPVIESLYIWNDIVQKKKDTKRNQQNIKIDEQLAVGVERQAKNRSDFLASKNKFSNMKVQDRLILQQAEALKKYVEIPSPEVLGTFQPQITAKAKSKPRVPQNVFNNLYNSAFKPNVDNNILLKQSKIPSDFSQFRENDILKRHEQSLDKLTLSRLIKEDEDREMRNFRASDKSYEYLQKKNESIVEGKRNYSNKLKVEEHEFQPILNSKTIEITKERNGDANNKLYKMAEVIQQKKQQLQQNQIKQDGEFTFKPQVGQYQVKTTFEERKQAAIQKKKVISNLKPNQDIDPECTFTPITNGNTVLDQHRRIQTSQNAKTSELEARAINQHIKRLQGPSQQPLEKSANWTIEPTVQEPFCASHVTINTSEIKPDITEDALNFLDIFDINLSKQHNNKESQQLNTIVIGQKNYLTQMHKLFQGIVFQQTETQLYQQLREDRNLQFYLDNK</sequence>
<accession>V6LMR2</accession>
<proteinExistence type="predicted"/>
<keyword evidence="4" id="KW-1185">Reference proteome</keyword>
<evidence type="ECO:0000256" key="1">
    <source>
        <dbReference type="SAM" id="Coils"/>
    </source>
</evidence>
<name>V6LMR2_9EUKA</name>
<reference evidence="3" key="2">
    <citation type="submission" date="2020-12" db="EMBL/GenBank/DDBJ databases">
        <title>New Spironucleus salmonicida genome in near-complete chromosomes.</title>
        <authorList>
            <person name="Xu F."/>
            <person name="Kurt Z."/>
            <person name="Jimenez-Gonzalez A."/>
            <person name="Astvaldsson A."/>
            <person name="Andersson J.O."/>
            <person name="Svard S.G."/>
        </authorList>
    </citation>
    <scope>NUCLEOTIDE SEQUENCE</scope>
    <source>
        <strain evidence="3">ATCC 50377</strain>
    </source>
</reference>
<reference evidence="2 3" key="1">
    <citation type="journal article" date="2014" name="PLoS Genet.">
        <title>The Genome of Spironucleus salmonicida Highlights a Fish Pathogen Adapted to Fluctuating Environments.</title>
        <authorList>
            <person name="Xu F."/>
            <person name="Jerlstrom-Hultqvist J."/>
            <person name="Einarsson E."/>
            <person name="Astvaldsson A."/>
            <person name="Svard S.G."/>
            <person name="Andersson J.O."/>
        </authorList>
    </citation>
    <scope>NUCLEOTIDE SEQUENCE</scope>
    <source>
        <strain evidence="3">ATCC 50377</strain>
    </source>
</reference>